<dbReference type="InterPro" id="IPR003542">
    <property type="entry name" value="Enbac_synth_compD-like"/>
</dbReference>
<accession>A0A918GXI1</accession>
<feature type="domain" description="4'-phosphopantetheinyl transferase" evidence="4">
    <location>
        <begin position="100"/>
        <end position="185"/>
    </location>
</feature>
<dbReference type="PANTHER" id="PTHR38096:SF1">
    <property type="entry name" value="ENTEROBACTIN SYNTHASE COMPONENT D"/>
    <property type="match status" value="1"/>
</dbReference>
<dbReference type="SUPFAM" id="SSF56214">
    <property type="entry name" value="4'-phosphopantetheinyl transferase"/>
    <property type="match status" value="1"/>
</dbReference>
<feature type="binding site" evidence="2">
    <location>
        <begin position="82"/>
        <end position="83"/>
    </location>
    <ligand>
        <name>CoA</name>
        <dbReference type="ChEBI" id="CHEBI:57287"/>
    </ligand>
</feature>
<protein>
    <submittedName>
        <fullName evidence="6">4'-phosphopantetheinyl transferase</fullName>
    </submittedName>
</protein>
<evidence type="ECO:0000256" key="3">
    <source>
        <dbReference type="PIRSR" id="PIRSR603542-2"/>
    </source>
</evidence>
<evidence type="ECO:0000313" key="7">
    <source>
        <dbReference type="Proteomes" id="UP000619486"/>
    </source>
</evidence>
<dbReference type="InterPro" id="IPR041354">
    <property type="entry name" value="4PPT_N"/>
</dbReference>
<feature type="binding site" evidence="2">
    <location>
        <position position="153"/>
    </location>
    <ligand>
        <name>CoA</name>
        <dbReference type="ChEBI" id="CHEBI:57287"/>
    </ligand>
</feature>
<evidence type="ECO:0000259" key="5">
    <source>
        <dbReference type="Pfam" id="PF17837"/>
    </source>
</evidence>
<feature type="binding site" evidence="2">
    <location>
        <position position="149"/>
    </location>
    <ligand>
        <name>CoA</name>
        <dbReference type="ChEBI" id="CHEBI:57287"/>
    </ligand>
</feature>
<proteinExistence type="predicted"/>
<dbReference type="InterPro" id="IPR037143">
    <property type="entry name" value="4-PPantetheinyl_Trfase_dom_sf"/>
</dbReference>
<keyword evidence="3" id="KW-0460">Magnesium</keyword>
<dbReference type="GO" id="GO:0005886">
    <property type="term" value="C:plasma membrane"/>
    <property type="evidence" value="ECO:0007669"/>
    <property type="project" value="TreeGrafter"/>
</dbReference>
<comment type="caution">
    <text evidence="6">The sequence shown here is derived from an EMBL/GenBank/DDBJ whole genome shotgun (WGS) entry which is preliminary data.</text>
</comment>
<keyword evidence="7" id="KW-1185">Reference proteome</keyword>
<dbReference type="GO" id="GO:0008897">
    <property type="term" value="F:holo-[acyl-carrier-protein] synthase activity"/>
    <property type="evidence" value="ECO:0007669"/>
    <property type="project" value="InterPro"/>
</dbReference>
<dbReference type="EMBL" id="BMQQ01000002">
    <property type="protein sequence ID" value="GGT19311.1"/>
    <property type="molecule type" value="Genomic_DNA"/>
</dbReference>
<dbReference type="Gene3D" id="3.90.470.20">
    <property type="entry name" value="4'-phosphopantetheinyl transferase domain"/>
    <property type="match status" value="1"/>
</dbReference>
<feature type="binding site" evidence="3">
    <location>
        <position position="104"/>
    </location>
    <ligand>
        <name>Mg(2+)</name>
        <dbReference type="ChEBI" id="CHEBI:18420"/>
    </ligand>
</feature>
<evidence type="ECO:0000256" key="1">
    <source>
        <dbReference type="ARBA" id="ARBA00022679"/>
    </source>
</evidence>
<name>A0A918GXI1_9ACTN</name>
<reference evidence="6" key="2">
    <citation type="submission" date="2020-09" db="EMBL/GenBank/DDBJ databases">
        <authorList>
            <person name="Sun Q."/>
            <person name="Ohkuma M."/>
        </authorList>
    </citation>
    <scope>NUCLEOTIDE SEQUENCE</scope>
    <source>
        <strain evidence="6">JCM 3172</strain>
    </source>
</reference>
<dbReference type="AlphaFoldDB" id="A0A918GXI1"/>
<dbReference type="PANTHER" id="PTHR38096">
    <property type="entry name" value="ENTEROBACTIN SYNTHASE COMPONENT D"/>
    <property type="match status" value="1"/>
</dbReference>
<dbReference type="Pfam" id="PF01648">
    <property type="entry name" value="ACPS"/>
    <property type="match status" value="1"/>
</dbReference>
<keyword evidence="3" id="KW-0479">Metal-binding</keyword>
<reference evidence="6" key="1">
    <citation type="journal article" date="2014" name="Int. J. Syst. Evol. Microbiol.">
        <title>Complete genome sequence of Corynebacterium casei LMG S-19264T (=DSM 44701T), isolated from a smear-ripened cheese.</title>
        <authorList>
            <consortium name="US DOE Joint Genome Institute (JGI-PGF)"/>
            <person name="Walter F."/>
            <person name="Albersmeier A."/>
            <person name="Kalinowski J."/>
            <person name="Ruckert C."/>
        </authorList>
    </citation>
    <scope>NUCLEOTIDE SEQUENCE</scope>
    <source>
        <strain evidence="6">JCM 3172</strain>
    </source>
</reference>
<feature type="binding site" evidence="2">
    <location>
        <position position="38"/>
    </location>
    <ligand>
        <name>CoA</name>
        <dbReference type="ChEBI" id="CHEBI:57287"/>
    </ligand>
</feature>
<dbReference type="GO" id="GO:0009239">
    <property type="term" value="P:enterobactin biosynthetic process"/>
    <property type="evidence" value="ECO:0007669"/>
    <property type="project" value="InterPro"/>
</dbReference>
<sequence>MMARIVSDWAVAAESWEDLDTPLFPAESALLTRAGDRRRREFTTVRALARQALARIDVAPAPILPGPKGQPRWAPGVRGSMTHCAGYRAAVVARSRDGLGLGIDAEPNGPLSKDALAAITTGDEAAHIAALRDRAPQVHWDRLLFSAKEAVYKTWFPLTGARLGFRDAHITFHPGTGRFVARLSRSFPDVPGAGRLRRLTGRWAASDTLVVTAICLPAARPAGRSQHKENVQ</sequence>
<feature type="binding site" evidence="2">
    <location>
        <position position="46"/>
    </location>
    <ligand>
        <name>CoA</name>
        <dbReference type="ChEBI" id="CHEBI:57287"/>
    </ligand>
</feature>
<feature type="binding site" evidence="3">
    <location>
        <position position="106"/>
    </location>
    <ligand>
        <name>Mg(2+)</name>
        <dbReference type="ChEBI" id="CHEBI:18420"/>
    </ligand>
</feature>
<dbReference type="InterPro" id="IPR008278">
    <property type="entry name" value="4-PPantetheinyl_Trfase_dom"/>
</dbReference>
<dbReference type="GO" id="GO:0000287">
    <property type="term" value="F:magnesium ion binding"/>
    <property type="evidence" value="ECO:0007669"/>
    <property type="project" value="InterPro"/>
</dbReference>
<gene>
    <name evidence="6" type="ORF">GCM10014713_10370</name>
</gene>
<keyword evidence="1 6" id="KW-0808">Transferase</keyword>
<feature type="binding site" evidence="2">
    <location>
        <position position="104"/>
    </location>
    <ligand>
        <name>CoA</name>
        <dbReference type="ChEBI" id="CHEBI:57287"/>
    </ligand>
</feature>
<feature type="binding site" evidence="3">
    <location>
        <position position="105"/>
    </location>
    <ligand>
        <name>Mg(2+)</name>
        <dbReference type="ChEBI" id="CHEBI:18420"/>
    </ligand>
</feature>
<comment type="cofactor">
    <cofactor evidence="3">
        <name>Mg(2+)</name>
        <dbReference type="ChEBI" id="CHEBI:18420"/>
    </cofactor>
</comment>
<evidence type="ECO:0000259" key="4">
    <source>
        <dbReference type="Pfam" id="PF01648"/>
    </source>
</evidence>
<dbReference type="Pfam" id="PF17837">
    <property type="entry name" value="4PPT_N"/>
    <property type="match status" value="1"/>
</dbReference>
<dbReference type="GO" id="GO:0009366">
    <property type="term" value="C:enterobactin synthetase complex"/>
    <property type="evidence" value="ECO:0007669"/>
    <property type="project" value="InterPro"/>
</dbReference>
<feature type="domain" description="4'-phosphopantetheinyl transferase N-terminal" evidence="5">
    <location>
        <begin position="27"/>
        <end position="93"/>
    </location>
</feature>
<feature type="binding site" evidence="2">
    <location>
        <position position="163"/>
    </location>
    <ligand>
        <name>CoA</name>
        <dbReference type="ChEBI" id="CHEBI:57287"/>
    </ligand>
</feature>
<evidence type="ECO:0000313" key="6">
    <source>
        <dbReference type="EMBL" id="GGT19311.1"/>
    </source>
</evidence>
<organism evidence="6 7">
    <name type="scientific">Streptomyces purpureus</name>
    <dbReference type="NCBI Taxonomy" id="1951"/>
    <lineage>
        <taxon>Bacteria</taxon>
        <taxon>Bacillati</taxon>
        <taxon>Actinomycetota</taxon>
        <taxon>Actinomycetes</taxon>
        <taxon>Kitasatosporales</taxon>
        <taxon>Streptomycetaceae</taxon>
        <taxon>Streptomyces</taxon>
    </lineage>
</organism>
<dbReference type="PRINTS" id="PR01399">
    <property type="entry name" value="ENTSNTHTASED"/>
</dbReference>
<dbReference type="Proteomes" id="UP000619486">
    <property type="component" value="Unassembled WGS sequence"/>
</dbReference>
<dbReference type="RefSeq" id="WP_019890088.1">
    <property type="nucleotide sequence ID" value="NZ_BMQQ01000002.1"/>
</dbReference>
<evidence type="ECO:0000256" key="2">
    <source>
        <dbReference type="PIRSR" id="PIRSR603542-1"/>
    </source>
</evidence>